<accession>A0ABN7UZ47</accession>
<evidence type="ECO:0000313" key="1">
    <source>
        <dbReference type="EMBL" id="CAG8698196.1"/>
    </source>
</evidence>
<reference evidence="1 2" key="1">
    <citation type="submission" date="2021-06" db="EMBL/GenBank/DDBJ databases">
        <authorList>
            <person name="Kallberg Y."/>
            <person name="Tangrot J."/>
            <person name="Rosling A."/>
        </authorList>
    </citation>
    <scope>NUCLEOTIDE SEQUENCE [LARGE SCALE GENOMIC DNA]</scope>
    <source>
        <strain evidence="1 2">120-4 pot B 10/14</strain>
    </source>
</reference>
<organism evidence="1 2">
    <name type="scientific">Gigaspora margarita</name>
    <dbReference type="NCBI Taxonomy" id="4874"/>
    <lineage>
        <taxon>Eukaryota</taxon>
        <taxon>Fungi</taxon>
        <taxon>Fungi incertae sedis</taxon>
        <taxon>Mucoromycota</taxon>
        <taxon>Glomeromycotina</taxon>
        <taxon>Glomeromycetes</taxon>
        <taxon>Diversisporales</taxon>
        <taxon>Gigasporaceae</taxon>
        <taxon>Gigaspora</taxon>
    </lineage>
</organism>
<keyword evidence="2" id="KW-1185">Reference proteome</keyword>
<protein>
    <submittedName>
        <fullName evidence="1">25998_t:CDS:1</fullName>
    </submittedName>
</protein>
<proteinExistence type="predicted"/>
<evidence type="ECO:0000313" key="2">
    <source>
        <dbReference type="Proteomes" id="UP000789901"/>
    </source>
</evidence>
<name>A0ABN7UZ47_GIGMA</name>
<comment type="caution">
    <text evidence="1">The sequence shown here is derived from an EMBL/GenBank/DDBJ whole genome shotgun (WGS) entry which is preliminary data.</text>
</comment>
<gene>
    <name evidence="1" type="ORF">GMARGA_LOCUS11953</name>
</gene>
<sequence>MARSQQSKIITTIKVSLQKYNYFNYKHSSKQFLYKKEETFLEVLIYEQDNNIQINIKKVLLKTLECGTTDYRIEKIQNKLIQESLGKEITNKSIINLQQSSNIIPIEETENIQETSN</sequence>
<dbReference type="Proteomes" id="UP000789901">
    <property type="component" value="Unassembled WGS sequence"/>
</dbReference>
<dbReference type="EMBL" id="CAJVQB010007161">
    <property type="protein sequence ID" value="CAG8698196.1"/>
    <property type="molecule type" value="Genomic_DNA"/>
</dbReference>